<dbReference type="InterPro" id="IPR008844">
    <property type="entry name" value="Spore_GerAC-like"/>
</dbReference>
<keyword evidence="7" id="KW-0449">Lipoprotein</keyword>
<dbReference type="AlphaFoldDB" id="A0A926D5V0"/>
<comment type="similarity">
    <text evidence="2">Belongs to the GerABKC lipoprotein family.</text>
</comment>
<dbReference type="Gene3D" id="3.30.300.210">
    <property type="entry name" value="Nutrient germinant receptor protein C, domain 3"/>
    <property type="match status" value="1"/>
</dbReference>
<evidence type="ECO:0000313" key="12">
    <source>
        <dbReference type="Proteomes" id="UP000623172"/>
    </source>
</evidence>
<keyword evidence="3" id="KW-0309">Germination</keyword>
<evidence type="ECO:0000313" key="11">
    <source>
        <dbReference type="EMBL" id="MBC8532201.1"/>
    </source>
</evidence>
<evidence type="ECO:0000256" key="7">
    <source>
        <dbReference type="ARBA" id="ARBA00023288"/>
    </source>
</evidence>
<evidence type="ECO:0000256" key="1">
    <source>
        <dbReference type="ARBA" id="ARBA00004635"/>
    </source>
</evidence>
<name>A0A926D5V0_9FIRM</name>
<dbReference type="Proteomes" id="UP000623172">
    <property type="component" value="Unassembled WGS sequence"/>
</dbReference>
<dbReference type="GO" id="GO:0009847">
    <property type="term" value="P:spore germination"/>
    <property type="evidence" value="ECO:0007669"/>
    <property type="project" value="InterPro"/>
</dbReference>
<comment type="subcellular location">
    <subcellularLocation>
        <location evidence="1">Membrane</location>
        <topology evidence="1">Lipid-anchor</topology>
    </subcellularLocation>
</comment>
<comment type="caution">
    <text evidence="11">The sequence shown here is derived from an EMBL/GenBank/DDBJ whole genome shotgun (WGS) entry which is preliminary data.</text>
</comment>
<dbReference type="EMBL" id="JACRSR010000005">
    <property type="protein sequence ID" value="MBC8532201.1"/>
    <property type="molecule type" value="Genomic_DNA"/>
</dbReference>
<keyword evidence="4" id="KW-0732">Signal</keyword>
<protein>
    <submittedName>
        <fullName evidence="11">Ger(X)C family spore germination protein</fullName>
    </submittedName>
</protein>
<dbReference type="InterPro" id="IPR057336">
    <property type="entry name" value="GerAC_N"/>
</dbReference>
<sequence length="399" mass="43446">MKRWIALAVTLILGCVLTGCGSSRILPVRREINEIEMVRALGLDQGSENAGNIRITASIDKLGGTTESETSSKGEGGGGGGGTGNVVVMSREAATVANGMNEMQFGVDYTIFWGHMGFIIFGEDAAREGIAKYIDALARNNELRLNSNVFVAEGISAEELMNKTKESDSVLADQLQALITSAEALSTGAPVDLLGLVNMLDNPSTAGVVPILALEEEDGKPVVVIKGYGVIKDDKLVDTIETPDSYGVAILRNRMNEHIVEVELEDGNRVALELLESACKVRPVFEGEELREIVFEVHFTTNVTEIQSQVEFTEDLLSELAKLQSDQVKGQLEELIGRAQDLKADFLGAGQALEAQHPLRWRKMKDDWNETFGAIPIRVEIESKVNRTYNIREPNGEGR</sequence>
<feature type="domain" description="Spore germination GerAC-like C-terminal" evidence="9">
    <location>
        <begin position="227"/>
        <end position="388"/>
    </location>
</feature>
<gene>
    <name evidence="11" type="ORF">H8696_10130</name>
</gene>
<proteinExistence type="inferred from homology"/>
<evidence type="ECO:0000256" key="6">
    <source>
        <dbReference type="ARBA" id="ARBA00023139"/>
    </source>
</evidence>
<dbReference type="InterPro" id="IPR046953">
    <property type="entry name" value="Spore_GerAC-like_C"/>
</dbReference>
<evidence type="ECO:0000256" key="4">
    <source>
        <dbReference type="ARBA" id="ARBA00022729"/>
    </source>
</evidence>
<dbReference type="PANTHER" id="PTHR35789:SF1">
    <property type="entry name" value="SPORE GERMINATION PROTEIN B3"/>
    <property type="match status" value="1"/>
</dbReference>
<evidence type="ECO:0000256" key="8">
    <source>
        <dbReference type="SAM" id="MobiDB-lite"/>
    </source>
</evidence>
<feature type="compositionally biased region" description="Gly residues" evidence="8">
    <location>
        <begin position="74"/>
        <end position="84"/>
    </location>
</feature>
<evidence type="ECO:0000259" key="9">
    <source>
        <dbReference type="Pfam" id="PF05504"/>
    </source>
</evidence>
<keyword evidence="5" id="KW-0472">Membrane</keyword>
<evidence type="ECO:0000256" key="2">
    <source>
        <dbReference type="ARBA" id="ARBA00007886"/>
    </source>
</evidence>
<dbReference type="Pfam" id="PF25198">
    <property type="entry name" value="Spore_GerAC_N"/>
    <property type="match status" value="1"/>
</dbReference>
<dbReference type="InterPro" id="IPR038501">
    <property type="entry name" value="Spore_GerAC_C_sf"/>
</dbReference>
<feature type="domain" description="Spore germination protein N-terminal" evidence="10">
    <location>
        <begin position="29"/>
        <end position="213"/>
    </location>
</feature>
<keyword evidence="12" id="KW-1185">Reference proteome</keyword>
<dbReference type="PROSITE" id="PS51257">
    <property type="entry name" value="PROKAR_LIPOPROTEIN"/>
    <property type="match status" value="1"/>
</dbReference>
<evidence type="ECO:0000256" key="3">
    <source>
        <dbReference type="ARBA" id="ARBA00022544"/>
    </source>
</evidence>
<accession>A0A926D5V0</accession>
<feature type="region of interest" description="Disordered" evidence="8">
    <location>
        <begin position="63"/>
        <end position="84"/>
    </location>
</feature>
<dbReference type="PANTHER" id="PTHR35789">
    <property type="entry name" value="SPORE GERMINATION PROTEIN B3"/>
    <property type="match status" value="1"/>
</dbReference>
<feature type="compositionally biased region" description="Low complexity" evidence="8">
    <location>
        <begin position="63"/>
        <end position="73"/>
    </location>
</feature>
<dbReference type="NCBIfam" id="TIGR02887">
    <property type="entry name" value="spore_ger_x_C"/>
    <property type="match status" value="1"/>
</dbReference>
<keyword evidence="6" id="KW-0564">Palmitate</keyword>
<dbReference type="RefSeq" id="WP_249317316.1">
    <property type="nucleotide sequence ID" value="NZ_JACRSR010000005.1"/>
</dbReference>
<reference evidence="11" key="1">
    <citation type="submission" date="2020-08" db="EMBL/GenBank/DDBJ databases">
        <title>Genome public.</title>
        <authorList>
            <person name="Liu C."/>
            <person name="Sun Q."/>
        </authorList>
    </citation>
    <scope>NUCLEOTIDE SEQUENCE</scope>
    <source>
        <strain evidence="11">NSJ-53</strain>
    </source>
</reference>
<dbReference type="GO" id="GO:0016020">
    <property type="term" value="C:membrane"/>
    <property type="evidence" value="ECO:0007669"/>
    <property type="project" value="UniProtKB-SubCell"/>
</dbReference>
<organism evidence="11 12">
    <name type="scientific">Gehongia tenuis</name>
    <dbReference type="NCBI Taxonomy" id="2763655"/>
    <lineage>
        <taxon>Bacteria</taxon>
        <taxon>Bacillati</taxon>
        <taxon>Bacillota</taxon>
        <taxon>Clostridia</taxon>
        <taxon>Christensenellales</taxon>
        <taxon>Christensenellaceae</taxon>
        <taxon>Gehongia</taxon>
    </lineage>
</organism>
<evidence type="ECO:0000259" key="10">
    <source>
        <dbReference type="Pfam" id="PF25198"/>
    </source>
</evidence>
<dbReference type="Pfam" id="PF05504">
    <property type="entry name" value="Spore_GerAC"/>
    <property type="match status" value="1"/>
</dbReference>
<evidence type="ECO:0000256" key="5">
    <source>
        <dbReference type="ARBA" id="ARBA00023136"/>
    </source>
</evidence>